<proteinExistence type="predicted"/>
<protein>
    <submittedName>
        <fullName evidence="1">Uncharacterized protein</fullName>
    </submittedName>
</protein>
<dbReference type="OrthoDB" id="2706506at2"/>
<evidence type="ECO:0000313" key="2">
    <source>
        <dbReference type="Proteomes" id="UP000198734"/>
    </source>
</evidence>
<organism evidence="1 2">
    <name type="scientific">Psychrobacillus psychrotolerans</name>
    <dbReference type="NCBI Taxonomy" id="126156"/>
    <lineage>
        <taxon>Bacteria</taxon>
        <taxon>Bacillati</taxon>
        <taxon>Bacillota</taxon>
        <taxon>Bacilli</taxon>
        <taxon>Bacillales</taxon>
        <taxon>Bacillaceae</taxon>
        <taxon>Psychrobacillus</taxon>
    </lineage>
</organism>
<dbReference type="AlphaFoldDB" id="A0A1I5YJG5"/>
<evidence type="ECO:0000313" key="1">
    <source>
        <dbReference type="EMBL" id="SFQ44332.1"/>
    </source>
</evidence>
<accession>A0A1I5YJG5</accession>
<sequence>MTLYKVYISVKSQQVYAYPEESQWEYEVTATRNEIKVFEKLFYQLKSVQSRNFLRAHEPQLVKPYHVDGENDQYDRRLKKVYAWIHEFSSDDSKRFIEQLPYFQRRKEIQL</sequence>
<dbReference type="RefSeq" id="WP_093536786.1">
    <property type="nucleotide sequence ID" value="NZ_FOXU01000003.1"/>
</dbReference>
<dbReference type="STRING" id="126156.SAMN05421670_2040"/>
<reference evidence="2" key="1">
    <citation type="submission" date="2016-10" db="EMBL/GenBank/DDBJ databases">
        <authorList>
            <person name="Varghese N."/>
            <person name="Submissions S."/>
        </authorList>
    </citation>
    <scope>NUCLEOTIDE SEQUENCE [LARGE SCALE GENOMIC DNA]</scope>
    <source>
        <strain evidence="2">DSM 11706</strain>
    </source>
</reference>
<name>A0A1I5YJG5_9BACI</name>
<dbReference type="EMBL" id="FOXU01000003">
    <property type="protein sequence ID" value="SFQ44332.1"/>
    <property type="molecule type" value="Genomic_DNA"/>
</dbReference>
<dbReference type="Proteomes" id="UP000198734">
    <property type="component" value="Unassembled WGS sequence"/>
</dbReference>
<gene>
    <name evidence="1" type="ORF">SAMN05421670_2040</name>
</gene>
<keyword evidence="2" id="KW-1185">Reference proteome</keyword>